<protein>
    <submittedName>
        <fullName evidence="1">Uncharacterized protein</fullName>
    </submittedName>
</protein>
<evidence type="ECO:0000313" key="2">
    <source>
        <dbReference type="Proteomes" id="UP000247792"/>
    </source>
</evidence>
<evidence type="ECO:0000313" key="1">
    <source>
        <dbReference type="EMBL" id="PXX45502.1"/>
    </source>
</evidence>
<keyword evidence="2" id="KW-1185">Reference proteome</keyword>
<gene>
    <name evidence="1" type="ORF">DFR42_102730</name>
</gene>
<organism evidence="1 2">
    <name type="scientific">Undibacterium pigrum</name>
    <dbReference type="NCBI Taxonomy" id="401470"/>
    <lineage>
        <taxon>Bacteria</taxon>
        <taxon>Pseudomonadati</taxon>
        <taxon>Pseudomonadota</taxon>
        <taxon>Betaproteobacteria</taxon>
        <taxon>Burkholderiales</taxon>
        <taxon>Oxalobacteraceae</taxon>
        <taxon>Undibacterium</taxon>
    </lineage>
</organism>
<dbReference type="Proteomes" id="UP000247792">
    <property type="component" value="Unassembled WGS sequence"/>
</dbReference>
<dbReference type="EMBL" id="QJKB01000002">
    <property type="protein sequence ID" value="PXX45502.1"/>
    <property type="molecule type" value="Genomic_DNA"/>
</dbReference>
<reference evidence="1 2" key="1">
    <citation type="submission" date="2018-05" db="EMBL/GenBank/DDBJ databases">
        <title>Genomic Encyclopedia of Type Strains, Phase IV (KMG-IV): sequencing the most valuable type-strain genomes for metagenomic binning, comparative biology and taxonomic classification.</title>
        <authorList>
            <person name="Goeker M."/>
        </authorList>
    </citation>
    <scope>NUCLEOTIDE SEQUENCE [LARGE SCALE GENOMIC DNA]</scope>
    <source>
        <strain evidence="1 2">DSM 19792</strain>
    </source>
</reference>
<comment type="caution">
    <text evidence="1">The sequence shown here is derived from an EMBL/GenBank/DDBJ whole genome shotgun (WGS) entry which is preliminary data.</text>
</comment>
<proteinExistence type="predicted"/>
<sequence>MLLQTVAVETEINAAHAKDFLFWSNTTFSPKKSALLHVEINEFFIHISI</sequence>
<name>A0A318JAT3_9BURK</name>
<dbReference type="AlphaFoldDB" id="A0A318JAT3"/>
<accession>A0A318JAT3</accession>